<dbReference type="Proteomes" id="UP000695007">
    <property type="component" value="Unplaced"/>
</dbReference>
<feature type="region of interest" description="Disordered" evidence="1">
    <location>
        <begin position="24"/>
        <end position="72"/>
    </location>
</feature>
<dbReference type="AlphaFoldDB" id="A0AAJ6YWJ4"/>
<organism evidence="2 3">
    <name type="scientific">Ceratosolen solmsi marchali</name>
    <dbReference type="NCBI Taxonomy" id="326594"/>
    <lineage>
        <taxon>Eukaryota</taxon>
        <taxon>Metazoa</taxon>
        <taxon>Ecdysozoa</taxon>
        <taxon>Arthropoda</taxon>
        <taxon>Hexapoda</taxon>
        <taxon>Insecta</taxon>
        <taxon>Pterygota</taxon>
        <taxon>Neoptera</taxon>
        <taxon>Endopterygota</taxon>
        <taxon>Hymenoptera</taxon>
        <taxon>Apocrita</taxon>
        <taxon>Proctotrupomorpha</taxon>
        <taxon>Chalcidoidea</taxon>
        <taxon>Agaonidae</taxon>
        <taxon>Agaoninae</taxon>
        <taxon>Ceratosolen</taxon>
    </lineage>
</organism>
<keyword evidence="2" id="KW-1185">Reference proteome</keyword>
<proteinExistence type="predicted"/>
<reference evidence="3" key="1">
    <citation type="submission" date="2025-08" db="UniProtKB">
        <authorList>
            <consortium name="RefSeq"/>
        </authorList>
    </citation>
    <scope>IDENTIFICATION</scope>
</reference>
<feature type="compositionally biased region" description="Polar residues" evidence="1">
    <location>
        <begin position="24"/>
        <end position="41"/>
    </location>
</feature>
<gene>
    <name evidence="3" type="primary">LOC105368377</name>
</gene>
<evidence type="ECO:0000256" key="1">
    <source>
        <dbReference type="SAM" id="MobiDB-lite"/>
    </source>
</evidence>
<sequence length="574" mass="63499">MNGTVNQTGNENHSLFKTTFSEHNVPYQSSSSSLPGQNLITQQQQQQQQQQLPPQQQEQQQQEQQQQQTSKQGYFTSILSSLPHLSLSSITGENSKSPQNKQQNQSSNAFTPLNPVHGSAQGQIPRSTEISSNVYEHNSDHSHYSQISDFNTNKANSPIIQNQQQPPQQPLQPPPIAIGGVVAGSYRLGNQRRLKHSHLPEQILNSSKPSYQPVSLPSFPNQSDSTIPPTIFNPNTQTLTPINSQVDQQSTSSTPNLAETLYNQEYVLHGSYKNSPVVTPSNIYPASSPNFNISSASTNYQANTFATAPQAIPARYPEPATPQNTPADIAFSGFNSYRQQQIPYETSKNSIIQSSGQLNAIQETNKNPINTFTTVSAARVTEKLENFIAEQNDDNLSIKSELSAEVAKITENISASEKIIENQKSIEEFTEINLNNSLIKDSLHQNSEVNFNILSENLINPQSLDAFAAPLTTNFFENSSTNNQSVPTFYNSIFQTKEPVKDPFSFAQSSATPDLIKFPNDIINSPEQFIDSTQILNQNINSSEVELSKGLEYTGNADLSSKSVWQSDQIEIMK</sequence>
<dbReference type="KEGG" id="csol:105368377"/>
<feature type="region of interest" description="Disordered" evidence="1">
    <location>
        <begin position="139"/>
        <end position="178"/>
    </location>
</feature>
<protein>
    <submittedName>
        <fullName evidence="3">Transcription factor SPT20 homolog</fullName>
    </submittedName>
</protein>
<evidence type="ECO:0000313" key="2">
    <source>
        <dbReference type="Proteomes" id="UP000695007"/>
    </source>
</evidence>
<dbReference type="RefSeq" id="XP_011505686.1">
    <property type="nucleotide sequence ID" value="XM_011507384.1"/>
</dbReference>
<feature type="region of interest" description="Disordered" evidence="1">
    <location>
        <begin position="88"/>
        <end position="124"/>
    </location>
</feature>
<dbReference type="GeneID" id="105368377"/>
<feature type="compositionally biased region" description="Low complexity" evidence="1">
    <location>
        <begin position="42"/>
        <end position="68"/>
    </location>
</feature>
<accession>A0AAJ6YWJ4</accession>
<evidence type="ECO:0000313" key="3">
    <source>
        <dbReference type="RefSeq" id="XP_011505686.1"/>
    </source>
</evidence>
<name>A0AAJ6YWJ4_9HYME</name>
<feature type="compositionally biased region" description="Low complexity" evidence="1">
    <location>
        <begin position="88"/>
        <end position="108"/>
    </location>
</feature>
<feature type="compositionally biased region" description="Pro residues" evidence="1">
    <location>
        <begin position="167"/>
        <end position="176"/>
    </location>
</feature>
<feature type="compositionally biased region" description="Polar residues" evidence="1">
    <location>
        <begin position="144"/>
        <end position="156"/>
    </location>
</feature>